<gene>
    <name evidence="1" type="ORF">RM590_18780</name>
</gene>
<sequence length="72" mass="7808">MQFVGPARPTVTGTLRVLEGVLLRGGRRRALRNARTAVLQDRARAAARRDAERALAAASERVRPAVLPAPRP</sequence>
<protein>
    <submittedName>
        <fullName evidence="1">Uncharacterized protein</fullName>
    </submittedName>
</protein>
<reference evidence="2" key="1">
    <citation type="submission" date="2023-07" db="EMBL/GenBank/DDBJ databases">
        <title>30 novel species of actinomycetes from the DSMZ collection.</title>
        <authorList>
            <person name="Nouioui I."/>
        </authorList>
    </citation>
    <scope>NUCLEOTIDE SEQUENCE [LARGE SCALE GENOMIC DNA]</scope>
    <source>
        <strain evidence="2">DSM 44938</strain>
    </source>
</reference>
<accession>A0ABU2MT52</accession>
<keyword evidence="2" id="KW-1185">Reference proteome</keyword>
<evidence type="ECO:0000313" key="2">
    <source>
        <dbReference type="Proteomes" id="UP001183246"/>
    </source>
</evidence>
<dbReference type="RefSeq" id="WP_311705771.1">
    <property type="nucleotide sequence ID" value="NZ_JAVREL010000010.1"/>
</dbReference>
<dbReference type="Proteomes" id="UP001183246">
    <property type="component" value="Unassembled WGS sequence"/>
</dbReference>
<proteinExistence type="predicted"/>
<evidence type="ECO:0000313" key="1">
    <source>
        <dbReference type="EMBL" id="MDT0344641.1"/>
    </source>
</evidence>
<name>A0ABU2MT52_9ACTN</name>
<dbReference type="EMBL" id="JAVREL010000010">
    <property type="protein sequence ID" value="MDT0344641.1"/>
    <property type="molecule type" value="Genomic_DNA"/>
</dbReference>
<comment type="caution">
    <text evidence="1">The sequence shown here is derived from an EMBL/GenBank/DDBJ whole genome shotgun (WGS) entry which is preliminary data.</text>
</comment>
<organism evidence="1 2">
    <name type="scientific">Streptomyces litchfieldiae</name>
    <dbReference type="NCBI Taxonomy" id="3075543"/>
    <lineage>
        <taxon>Bacteria</taxon>
        <taxon>Bacillati</taxon>
        <taxon>Actinomycetota</taxon>
        <taxon>Actinomycetes</taxon>
        <taxon>Kitasatosporales</taxon>
        <taxon>Streptomycetaceae</taxon>
        <taxon>Streptomyces</taxon>
    </lineage>
</organism>